<reference evidence="9 10" key="1">
    <citation type="submission" date="2018-08" db="EMBL/GenBank/DDBJ databases">
        <title>The multiple taxonomic identification of Sphingomonas gilva.</title>
        <authorList>
            <person name="Zhu D."/>
            <person name="Zheng S."/>
        </authorList>
    </citation>
    <scope>NUCLEOTIDE SEQUENCE [LARGE SCALE GENOMIC DNA]</scope>
    <source>
        <strain evidence="9 10">ZDH117</strain>
    </source>
</reference>
<evidence type="ECO:0000256" key="5">
    <source>
        <dbReference type="PIRSR" id="PIRSR606710-2"/>
    </source>
</evidence>
<feature type="active site" description="Proton acceptor" evidence="4">
    <location>
        <position position="85"/>
    </location>
</feature>
<keyword evidence="2 6" id="KW-0378">Hydrolase</keyword>
<dbReference type="PANTHER" id="PTHR42812:SF2">
    <property type="entry name" value="XYLOSIDASE_ARABINOSIDASE"/>
    <property type="match status" value="1"/>
</dbReference>
<dbReference type="RefSeq" id="WP_118865318.1">
    <property type="nucleotide sequence ID" value="NZ_QWLV01000012.1"/>
</dbReference>
<dbReference type="InterPro" id="IPR023296">
    <property type="entry name" value="Glyco_hydro_beta-prop_sf"/>
</dbReference>
<dbReference type="Pfam" id="PF04616">
    <property type="entry name" value="Glyco_hydro_43"/>
    <property type="match status" value="1"/>
</dbReference>
<protein>
    <submittedName>
        <fullName evidence="9">Xylan 1,4-beta-xylosidase</fullName>
    </submittedName>
</protein>
<dbReference type="PANTHER" id="PTHR42812">
    <property type="entry name" value="BETA-XYLOSIDASE"/>
    <property type="match status" value="1"/>
</dbReference>
<proteinExistence type="inferred from homology"/>
<evidence type="ECO:0000313" key="9">
    <source>
        <dbReference type="EMBL" id="RHW16265.1"/>
    </source>
</evidence>
<dbReference type="InterPro" id="IPR051795">
    <property type="entry name" value="Glycosyl_Hydrlase_43"/>
</dbReference>
<dbReference type="InterPro" id="IPR006710">
    <property type="entry name" value="Glyco_hydro_43"/>
</dbReference>
<dbReference type="Pfam" id="PF17851">
    <property type="entry name" value="GH43_C2"/>
    <property type="match status" value="1"/>
</dbReference>
<dbReference type="GO" id="GO:0004553">
    <property type="term" value="F:hydrolase activity, hydrolyzing O-glycosyl compounds"/>
    <property type="evidence" value="ECO:0007669"/>
    <property type="project" value="InterPro"/>
</dbReference>
<dbReference type="PROSITE" id="PS51318">
    <property type="entry name" value="TAT"/>
    <property type="match status" value="1"/>
</dbReference>
<dbReference type="SUPFAM" id="SSF75005">
    <property type="entry name" value="Arabinanase/levansucrase/invertase"/>
    <property type="match status" value="1"/>
</dbReference>
<accession>A0A396RYT8</accession>
<name>A0A396RYT8_9SPHN</name>
<evidence type="ECO:0000256" key="4">
    <source>
        <dbReference type="PIRSR" id="PIRSR606710-1"/>
    </source>
</evidence>
<feature type="domain" description="Beta-xylosidase C-terminal Concanavalin A-like" evidence="8">
    <location>
        <begin position="371"/>
        <end position="547"/>
    </location>
</feature>
<dbReference type="Proteomes" id="UP000266693">
    <property type="component" value="Unassembled WGS sequence"/>
</dbReference>
<dbReference type="Gene3D" id="2.60.120.200">
    <property type="match status" value="1"/>
</dbReference>
<comment type="similarity">
    <text evidence="1 6">Belongs to the glycosyl hydrolase 43 family.</text>
</comment>
<keyword evidence="10" id="KW-1185">Reference proteome</keyword>
<evidence type="ECO:0000256" key="3">
    <source>
        <dbReference type="ARBA" id="ARBA00023295"/>
    </source>
</evidence>
<keyword evidence="3 6" id="KW-0326">Glycosidase</keyword>
<evidence type="ECO:0000256" key="7">
    <source>
        <dbReference type="SAM" id="MobiDB-lite"/>
    </source>
</evidence>
<evidence type="ECO:0000256" key="1">
    <source>
        <dbReference type="ARBA" id="ARBA00009865"/>
    </source>
</evidence>
<dbReference type="InterPro" id="IPR013320">
    <property type="entry name" value="ConA-like_dom_sf"/>
</dbReference>
<organism evidence="9 10">
    <name type="scientific">Sphingomonas gilva</name>
    <dbReference type="NCBI Taxonomy" id="2305907"/>
    <lineage>
        <taxon>Bacteria</taxon>
        <taxon>Pseudomonadati</taxon>
        <taxon>Pseudomonadota</taxon>
        <taxon>Alphaproteobacteria</taxon>
        <taxon>Sphingomonadales</taxon>
        <taxon>Sphingomonadaceae</taxon>
        <taxon>Sphingomonas</taxon>
    </lineage>
</organism>
<dbReference type="CDD" id="cd09002">
    <property type="entry name" value="GH43_XYL-like"/>
    <property type="match status" value="1"/>
</dbReference>
<feature type="region of interest" description="Disordered" evidence="7">
    <location>
        <begin position="1"/>
        <end position="63"/>
    </location>
</feature>
<dbReference type="Gene3D" id="2.115.10.20">
    <property type="entry name" value="Glycosyl hydrolase domain, family 43"/>
    <property type="match status" value="1"/>
</dbReference>
<dbReference type="GO" id="GO:0005975">
    <property type="term" value="P:carbohydrate metabolic process"/>
    <property type="evidence" value="ECO:0007669"/>
    <property type="project" value="InterPro"/>
</dbReference>
<dbReference type="InterPro" id="IPR006311">
    <property type="entry name" value="TAT_signal"/>
</dbReference>
<feature type="site" description="Important for catalytic activity, responsible for pKa modulation of the active site Glu and correct orientation of both the proton donor and substrate" evidence="5">
    <location>
        <position position="183"/>
    </location>
</feature>
<evidence type="ECO:0000256" key="6">
    <source>
        <dbReference type="RuleBase" id="RU361187"/>
    </source>
</evidence>
<evidence type="ECO:0000313" key="10">
    <source>
        <dbReference type="Proteomes" id="UP000266693"/>
    </source>
</evidence>
<comment type="caution">
    <text evidence="9">The sequence shown here is derived from an EMBL/GenBank/DDBJ whole genome shotgun (WGS) entry which is preliminary data.</text>
</comment>
<evidence type="ECO:0000259" key="8">
    <source>
        <dbReference type="Pfam" id="PF17851"/>
    </source>
</evidence>
<dbReference type="EMBL" id="QWLV01000012">
    <property type="protein sequence ID" value="RHW16265.1"/>
    <property type="molecule type" value="Genomic_DNA"/>
</dbReference>
<sequence length="550" mass="60890">MSADRTSQPDARRATSAGPGLTRRETLLGTAGGVSLLAGPSSARDHPAGASSGTPEWRRGFDNQRIPDLGEGRFLNPLMAGDHPDPTILKDGADYYMTFSTFDSYPGLVIWHSRDLVNWRPLTAALTRNVGSVWAPELVKHKGRYFIYLPVKASPNTSHVIWADRIEGPWSDPIDLNLPDHIDPGHAVGEDGSRWLFLSGGDRIRLAEDGLSTIGEVEHVYDPWRYPDHWDVESFSPEGPKITRHGGWFYLITAVGGTAGPPTGHMVIAARSRSIHGPWEHHPGNPLVRTTSLSEKWWSRGHATLVEGPDGSWWSVYHGYENGFWTLGRQTLLDPVEWTADGWFRMTGGDLSQPIAKPGGGSAVRHGQPLSDDFSTLAIGTRWNFFRPAPDERERARVEGGALVLEARGKAPSDSSPLLLIAGDLAYRFECDIEIAPGGTAGLVLFYDDKLYCGLGFDETRFVTHQYGIERGRPANPHGRRMRMRVTNNRHIVAFHTSGDGGRTWRRFDRGMEVSGYHHNVRGGFLMLRPGLYSAGAGEARFRNFRFTAL</sequence>
<dbReference type="InterPro" id="IPR041542">
    <property type="entry name" value="GH43_C2"/>
</dbReference>
<gene>
    <name evidence="9" type="ORF">D1610_16580</name>
</gene>
<evidence type="ECO:0000256" key="2">
    <source>
        <dbReference type="ARBA" id="ARBA00022801"/>
    </source>
</evidence>
<dbReference type="SUPFAM" id="SSF49899">
    <property type="entry name" value="Concanavalin A-like lectins/glucanases"/>
    <property type="match status" value="1"/>
</dbReference>
<dbReference type="AlphaFoldDB" id="A0A396RYT8"/>
<dbReference type="OrthoDB" id="9801455at2"/>
<feature type="active site" description="Proton donor" evidence="4">
    <location>
        <position position="238"/>
    </location>
</feature>